<protein>
    <submittedName>
        <fullName evidence="13">Magnesium transporter</fullName>
    </submittedName>
</protein>
<dbReference type="SUPFAM" id="SSF144083">
    <property type="entry name" value="Magnesium transport protein CorA, transmembrane region"/>
    <property type="match status" value="1"/>
</dbReference>
<evidence type="ECO:0000313" key="13">
    <source>
        <dbReference type="EMBL" id="NYI03960.1"/>
    </source>
</evidence>
<name>A0A852ZRQ1_9ACTN</name>
<dbReference type="GO" id="GO:0000287">
    <property type="term" value="F:magnesium ion binding"/>
    <property type="evidence" value="ECO:0007669"/>
    <property type="project" value="TreeGrafter"/>
</dbReference>
<evidence type="ECO:0000256" key="1">
    <source>
        <dbReference type="ARBA" id="ARBA00004651"/>
    </source>
</evidence>
<evidence type="ECO:0000256" key="11">
    <source>
        <dbReference type="ARBA" id="ARBA00045497"/>
    </source>
</evidence>
<dbReference type="Gene3D" id="1.20.58.340">
    <property type="entry name" value="Magnesium transport protein CorA, transmembrane region"/>
    <property type="match status" value="2"/>
</dbReference>
<dbReference type="RefSeq" id="WP_179812934.1">
    <property type="nucleotide sequence ID" value="NZ_JACBZD010000001.1"/>
</dbReference>
<dbReference type="PANTHER" id="PTHR46494:SF1">
    <property type="entry name" value="CORA FAMILY METAL ION TRANSPORTER (EUROFUNG)"/>
    <property type="match status" value="1"/>
</dbReference>
<dbReference type="PANTHER" id="PTHR46494">
    <property type="entry name" value="CORA FAMILY METAL ION TRANSPORTER (EUROFUNG)"/>
    <property type="match status" value="1"/>
</dbReference>
<comment type="caution">
    <text evidence="13">The sequence shown here is derived from an EMBL/GenBank/DDBJ whole genome shotgun (WGS) entry which is preliminary data.</text>
</comment>
<evidence type="ECO:0000256" key="10">
    <source>
        <dbReference type="ARBA" id="ARBA00034269"/>
    </source>
</evidence>
<dbReference type="InterPro" id="IPR002523">
    <property type="entry name" value="MgTranspt_CorA/ZnTranspt_ZntB"/>
</dbReference>
<evidence type="ECO:0000256" key="3">
    <source>
        <dbReference type="ARBA" id="ARBA00022448"/>
    </source>
</evidence>
<dbReference type="Gene3D" id="3.30.460.20">
    <property type="entry name" value="CorA soluble domain-like"/>
    <property type="match status" value="1"/>
</dbReference>
<evidence type="ECO:0000256" key="5">
    <source>
        <dbReference type="ARBA" id="ARBA00022692"/>
    </source>
</evidence>
<comment type="catalytic activity">
    <reaction evidence="10">
        <text>Mg(2+)(in) = Mg(2+)(out)</text>
        <dbReference type="Rhea" id="RHEA:29827"/>
        <dbReference type="ChEBI" id="CHEBI:18420"/>
    </reaction>
</comment>
<evidence type="ECO:0000256" key="12">
    <source>
        <dbReference type="SAM" id="Phobius"/>
    </source>
</evidence>
<feature type="transmembrane region" description="Helical" evidence="12">
    <location>
        <begin position="278"/>
        <end position="297"/>
    </location>
</feature>
<comment type="function">
    <text evidence="11">Mediates influx of magnesium ions. Alternates between open and closed states. Activated by low cytoplasmic Mg(2+) levels. Inactive when cytoplasmic Mg(2+) levels are high.</text>
</comment>
<keyword evidence="9 12" id="KW-0472">Membrane</keyword>
<dbReference type="GO" id="GO:0015087">
    <property type="term" value="F:cobalt ion transmembrane transporter activity"/>
    <property type="evidence" value="ECO:0007669"/>
    <property type="project" value="TreeGrafter"/>
</dbReference>
<evidence type="ECO:0000256" key="4">
    <source>
        <dbReference type="ARBA" id="ARBA00022475"/>
    </source>
</evidence>
<evidence type="ECO:0000256" key="8">
    <source>
        <dbReference type="ARBA" id="ARBA00023065"/>
    </source>
</evidence>
<dbReference type="FunFam" id="1.20.58.340:FF:000004">
    <property type="entry name" value="Magnesium transport protein CorA"/>
    <property type="match status" value="1"/>
</dbReference>
<keyword evidence="14" id="KW-1185">Reference proteome</keyword>
<evidence type="ECO:0000313" key="14">
    <source>
        <dbReference type="Proteomes" id="UP000567795"/>
    </source>
</evidence>
<accession>A0A852ZRQ1</accession>
<keyword evidence="4" id="KW-1003">Cell membrane</keyword>
<dbReference type="EMBL" id="JACBZD010000001">
    <property type="protein sequence ID" value="NYI03960.1"/>
    <property type="molecule type" value="Genomic_DNA"/>
</dbReference>
<keyword evidence="8" id="KW-0406">Ion transport</keyword>
<dbReference type="SUPFAM" id="SSF143865">
    <property type="entry name" value="CorA soluble domain-like"/>
    <property type="match status" value="1"/>
</dbReference>
<comment type="subcellular location">
    <subcellularLocation>
        <location evidence="1">Cell membrane</location>
        <topology evidence="1">Multi-pass membrane protein</topology>
    </subcellularLocation>
</comment>
<gene>
    <name evidence="13" type="ORF">FHU37_000903</name>
</gene>
<dbReference type="CDD" id="cd12830">
    <property type="entry name" value="MtCorA-like"/>
    <property type="match status" value="1"/>
</dbReference>
<evidence type="ECO:0000256" key="2">
    <source>
        <dbReference type="ARBA" id="ARBA00009765"/>
    </source>
</evidence>
<dbReference type="GO" id="GO:0050897">
    <property type="term" value="F:cobalt ion binding"/>
    <property type="evidence" value="ECO:0007669"/>
    <property type="project" value="TreeGrafter"/>
</dbReference>
<keyword evidence="3" id="KW-0813">Transport</keyword>
<evidence type="ECO:0000256" key="6">
    <source>
        <dbReference type="ARBA" id="ARBA00022842"/>
    </source>
</evidence>
<dbReference type="InterPro" id="IPR045861">
    <property type="entry name" value="CorA_cytoplasmic_dom"/>
</dbReference>
<keyword evidence="6" id="KW-0460">Magnesium</keyword>
<dbReference type="GO" id="GO:0005886">
    <property type="term" value="C:plasma membrane"/>
    <property type="evidence" value="ECO:0007669"/>
    <property type="project" value="UniProtKB-SubCell"/>
</dbReference>
<keyword evidence="7 12" id="KW-1133">Transmembrane helix</keyword>
<organism evidence="13 14">
    <name type="scientific">Allostreptomyces psammosilenae</name>
    <dbReference type="NCBI Taxonomy" id="1892865"/>
    <lineage>
        <taxon>Bacteria</taxon>
        <taxon>Bacillati</taxon>
        <taxon>Actinomycetota</taxon>
        <taxon>Actinomycetes</taxon>
        <taxon>Kitasatosporales</taxon>
        <taxon>Streptomycetaceae</taxon>
        <taxon>Allostreptomyces</taxon>
    </lineage>
</organism>
<dbReference type="GO" id="GO:0015095">
    <property type="term" value="F:magnesium ion transmembrane transporter activity"/>
    <property type="evidence" value="ECO:0007669"/>
    <property type="project" value="TreeGrafter"/>
</dbReference>
<reference evidence="13 14" key="1">
    <citation type="submission" date="2020-07" db="EMBL/GenBank/DDBJ databases">
        <title>Sequencing the genomes of 1000 actinobacteria strains.</title>
        <authorList>
            <person name="Klenk H.-P."/>
        </authorList>
    </citation>
    <scope>NUCLEOTIDE SEQUENCE [LARGE SCALE GENOMIC DNA]</scope>
    <source>
        <strain evidence="13 14">DSM 42178</strain>
    </source>
</reference>
<keyword evidence="5 12" id="KW-0812">Transmembrane</keyword>
<sequence length="335" mass="37018">MIVDFGFYRDGRRVADGPTDPARLAEALAGTPRDGDTFAWIGLFEPGEEEFASVAREFDLHPLAVEDALHAHQRPKLERYGDTLFLALKPVQHDDEGASLRAGDVFVFVGAGFVVTVRHGPTSPLGEVRQALQERRRVLAHGPAAVMYAVCDAVVDQYLEVAEALRLDLEDVEIAAVPAPSSRGASRGGGAAERVYAFRRELVGFRRATVPLLAPLQRLSEVPMPNVPERSRPFFRDVSDHLMRVNDQVEAMDRLLSNILDATLAQVSVRQNDDMRRISAWAAIVAVPTALAGIWGMNFEHMPELRQGWGYPAALAMIALVSVVLYRIFRRSGWL</sequence>
<dbReference type="Pfam" id="PF01544">
    <property type="entry name" value="CorA"/>
    <property type="match status" value="1"/>
</dbReference>
<dbReference type="Proteomes" id="UP000567795">
    <property type="component" value="Unassembled WGS sequence"/>
</dbReference>
<dbReference type="InterPro" id="IPR045863">
    <property type="entry name" value="CorA_TM1_TM2"/>
</dbReference>
<comment type="similarity">
    <text evidence="2">Belongs to the CorA metal ion transporter (MIT) (TC 1.A.35) family.</text>
</comment>
<evidence type="ECO:0000256" key="9">
    <source>
        <dbReference type="ARBA" id="ARBA00023136"/>
    </source>
</evidence>
<proteinExistence type="inferred from homology"/>
<evidence type="ECO:0000256" key="7">
    <source>
        <dbReference type="ARBA" id="ARBA00022989"/>
    </source>
</evidence>
<dbReference type="AlphaFoldDB" id="A0A852ZRQ1"/>
<feature type="transmembrane region" description="Helical" evidence="12">
    <location>
        <begin position="309"/>
        <end position="329"/>
    </location>
</feature>